<evidence type="ECO:0000313" key="5">
    <source>
        <dbReference type="Proteomes" id="UP000305539"/>
    </source>
</evidence>
<dbReference type="InterPro" id="IPR037919">
    <property type="entry name" value="OGT"/>
</dbReference>
<name>A0A4U1HK07_9BURK</name>
<dbReference type="Proteomes" id="UP000305539">
    <property type="component" value="Unassembled WGS sequence"/>
</dbReference>
<reference evidence="4 5" key="1">
    <citation type="submission" date="2019-04" db="EMBL/GenBank/DDBJ databases">
        <title>Trinickia sp. 7GSK02, isolated from subtropical forest soil.</title>
        <authorList>
            <person name="Gao Z.-H."/>
            <person name="Qiu L.-H."/>
        </authorList>
    </citation>
    <scope>NUCLEOTIDE SEQUENCE [LARGE SCALE GENOMIC DNA]</scope>
    <source>
        <strain evidence="4 5">7GSK02</strain>
    </source>
</reference>
<proteinExistence type="predicted"/>
<dbReference type="OrthoDB" id="9815894at2"/>
<dbReference type="RefSeq" id="WP_136898355.1">
    <property type="nucleotide sequence ID" value="NZ_SWJE01000018.1"/>
</dbReference>
<dbReference type="SMART" id="SM00028">
    <property type="entry name" value="TPR"/>
    <property type="match status" value="3"/>
</dbReference>
<feature type="repeat" description="TPR" evidence="3">
    <location>
        <begin position="78"/>
        <end position="111"/>
    </location>
</feature>
<dbReference type="InterPro" id="IPR013105">
    <property type="entry name" value="TPR_2"/>
</dbReference>
<keyword evidence="5" id="KW-1185">Reference proteome</keyword>
<dbReference type="Pfam" id="PF07719">
    <property type="entry name" value="TPR_2"/>
    <property type="match status" value="1"/>
</dbReference>
<feature type="repeat" description="TPR" evidence="3">
    <location>
        <begin position="44"/>
        <end position="77"/>
    </location>
</feature>
<dbReference type="GO" id="GO:0006493">
    <property type="term" value="P:protein O-linked glycosylation"/>
    <property type="evidence" value="ECO:0007669"/>
    <property type="project" value="InterPro"/>
</dbReference>
<dbReference type="InterPro" id="IPR019734">
    <property type="entry name" value="TPR_rpt"/>
</dbReference>
<organism evidence="4 5">
    <name type="scientific">Trinickia terrae</name>
    <dbReference type="NCBI Taxonomy" id="2571161"/>
    <lineage>
        <taxon>Bacteria</taxon>
        <taxon>Pseudomonadati</taxon>
        <taxon>Pseudomonadota</taxon>
        <taxon>Betaproteobacteria</taxon>
        <taxon>Burkholderiales</taxon>
        <taxon>Burkholderiaceae</taxon>
        <taxon>Trinickia</taxon>
    </lineage>
</organism>
<comment type="caution">
    <text evidence="4">The sequence shown here is derived from an EMBL/GenBank/DDBJ whole genome shotgun (WGS) entry which is preliminary data.</text>
</comment>
<dbReference type="SUPFAM" id="SSF48452">
    <property type="entry name" value="TPR-like"/>
    <property type="match status" value="1"/>
</dbReference>
<evidence type="ECO:0000256" key="2">
    <source>
        <dbReference type="ARBA" id="ARBA00022803"/>
    </source>
</evidence>
<keyword evidence="2 3" id="KW-0802">TPR repeat</keyword>
<protein>
    <submittedName>
        <fullName evidence="4">Tetratricopeptide repeat protein</fullName>
    </submittedName>
</protein>
<dbReference type="InterPro" id="IPR011990">
    <property type="entry name" value="TPR-like_helical_dom_sf"/>
</dbReference>
<dbReference type="Gene3D" id="1.25.40.10">
    <property type="entry name" value="Tetratricopeptide repeat domain"/>
    <property type="match status" value="2"/>
</dbReference>
<sequence length="198" mass="21745">MTPDARRLPAWKLVVFANAFAERGAANEALDLYRRAVEVGADDANLYNTVGRAFEQLTSLDDAIRCHRRAIAIEPSFHGAYNDLGNALHANGHLAEALAAYEAAIRLAPRNGSYYRNYVQATRIKAGDPLFAVMDELIRDTDRTPLEDRIHLHFALGLALSEAGEPARGFAHLVEANIDARRADTGKPSASRGRRRAP</sequence>
<dbReference type="GO" id="GO:0097363">
    <property type="term" value="F:protein O-acetylglucosaminyltransferase activity"/>
    <property type="evidence" value="ECO:0007669"/>
    <property type="project" value="TreeGrafter"/>
</dbReference>
<dbReference type="PANTHER" id="PTHR44366">
    <property type="entry name" value="UDP-N-ACETYLGLUCOSAMINE--PEPTIDE N-ACETYLGLUCOSAMINYLTRANSFERASE 110 KDA SUBUNIT"/>
    <property type="match status" value="1"/>
</dbReference>
<dbReference type="PANTHER" id="PTHR44366:SF1">
    <property type="entry name" value="UDP-N-ACETYLGLUCOSAMINE--PEPTIDE N-ACETYLGLUCOSAMINYLTRANSFERASE 110 KDA SUBUNIT"/>
    <property type="match status" value="1"/>
</dbReference>
<dbReference type="EMBL" id="SWJE01000018">
    <property type="protein sequence ID" value="TKC81482.1"/>
    <property type="molecule type" value="Genomic_DNA"/>
</dbReference>
<keyword evidence="1" id="KW-0677">Repeat</keyword>
<dbReference type="PROSITE" id="PS50005">
    <property type="entry name" value="TPR"/>
    <property type="match status" value="2"/>
</dbReference>
<evidence type="ECO:0000256" key="3">
    <source>
        <dbReference type="PROSITE-ProRule" id="PRU00339"/>
    </source>
</evidence>
<dbReference type="AlphaFoldDB" id="A0A4U1HK07"/>
<gene>
    <name evidence="4" type="ORF">FAZ69_28095</name>
</gene>
<evidence type="ECO:0000313" key="4">
    <source>
        <dbReference type="EMBL" id="TKC81482.1"/>
    </source>
</evidence>
<evidence type="ECO:0000256" key="1">
    <source>
        <dbReference type="ARBA" id="ARBA00022737"/>
    </source>
</evidence>
<accession>A0A4U1HK07</accession>